<dbReference type="Proteomes" id="UP000436088">
    <property type="component" value="Unassembled WGS sequence"/>
</dbReference>
<feature type="signal peptide" evidence="1">
    <location>
        <begin position="1"/>
        <end position="24"/>
    </location>
</feature>
<gene>
    <name evidence="2" type="ORF">F3Y22_tig00112260pilonHSYRG00040</name>
</gene>
<name>A0A6A2Y1A3_HIBSY</name>
<keyword evidence="3" id="KW-1185">Reference proteome</keyword>
<feature type="chain" id="PRO_5025362293" evidence="1">
    <location>
        <begin position="25"/>
        <end position="50"/>
    </location>
</feature>
<evidence type="ECO:0000313" key="3">
    <source>
        <dbReference type="Proteomes" id="UP000436088"/>
    </source>
</evidence>
<proteinExistence type="predicted"/>
<sequence>MSSQTTILLLMATFTAVLVQPGLADLPRLLPPIPLGIIPHFPEQPLPPST</sequence>
<protein>
    <submittedName>
        <fullName evidence="2">Uncharacterized protein</fullName>
    </submittedName>
</protein>
<dbReference type="AlphaFoldDB" id="A0A6A2Y1A3"/>
<accession>A0A6A2Y1A3</accession>
<evidence type="ECO:0000256" key="1">
    <source>
        <dbReference type="SAM" id="SignalP"/>
    </source>
</evidence>
<keyword evidence="1" id="KW-0732">Signal</keyword>
<evidence type="ECO:0000313" key="2">
    <source>
        <dbReference type="EMBL" id="KAE8669056.1"/>
    </source>
</evidence>
<dbReference type="EMBL" id="VEPZ02001537">
    <property type="protein sequence ID" value="KAE8669056.1"/>
    <property type="molecule type" value="Genomic_DNA"/>
</dbReference>
<reference evidence="2" key="1">
    <citation type="submission" date="2019-09" db="EMBL/GenBank/DDBJ databases">
        <title>Draft genome information of white flower Hibiscus syriacus.</title>
        <authorList>
            <person name="Kim Y.-M."/>
        </authorList>
    </citation>
    <scope>NUCLEOTIDE SEQUENCE [LARGE SCALE GENOMIC DNA]</scope>
    <source>
        <strain evidence="2">YM2019G1</strain>
    </source>
</reference>
<comment type="caution">
    <text evidence="2">The sequence shown here is derived from an EMBL/GenBank/DDBJ whole genome shotgun (WGS) entry which is preliminary data.</text>
</comment>
<organism evidence="2 3">
    <name type="scientific">Hibiscus syriacus</name>
    <name type="common">Rose of Sharon</name>
    <dbReference type="NCBI Taxonomy" id="106335"/>
    <lineage>
        <taxon>Eukaryota</taxon>
        <taxon>Viridiplantae</taxon>
        <taxon>Streptophyta</taxon>
        <taxon>Embryophyta</taxon>
        <taxon>Tracheophyta</taxon>
        <taxon>Spermatophyta</taxon>
        <taxon>Magnoliopsida</taxon>
        <taxon>eudicotyledons</taxon>
        <taxon>Gunneridae</taxon>
        <taxon>Pentapetalae</taxon>
        <taxon>rosids</taxon>
        <taxon>malvids</taxon>
        <taxon>Malvales</taxon>
        <taxon>Malvaceae</taxon>
        <taxon>Malvoideae</taxon>
        <taxon>Hibiscus</taxon>
    </lineage>
</organism>